<organism evidence="1 2">
    <name type="scientific">Gaopeijia maritima</name>
    <dbReference type="NCBI Taxonomy" id="3119007"/>
    <lineage>
        <taxon>Bacteria</taxon>
        <taxon>Pseudomonadati</taxon>
        <taxon>Gemmatimonadota</taxon>
        <taxon>Longimicrobiia</taxon>
        <taxon>Gaopeijiales</taxon>
        <taxon>Gaopeijiaceae</taxon>
        <taxon>Gaopeijia</taxon>
    </lineage>
</organism>
<comment type="caution">
    <text evidence="1">The sequence shown here is derived from an EMBL/GenBank/DDBJ whole genome shotgun (WGS) entry which is preliminary data.</text>
</comment>
<keyword evidence="2" id="KW-1185">Reference proteome</keyword>
<accession>A0ABU9EGW0</accession>
<gene>
    <name evidence="1" type="ORF">WI372_17170</name>
</gene>
<dbReference type="Proteomes" id="UP001484239">
    <property type="component" value="Unassembled WGS sequence"/>
</dbReference>
<evidence type="ECO:0000313" key="1">
    <source>
        <dbReference type="EMBL" id="MEK9502730.1"/>
    </source>
</evidence>
<dbReference type="RefSeq" id="WP_405283636.1">
    <property type="nucleotide sequence ID" value="NZ_CP144380.1"/>
</dbReference>
<dbReference type="InterPro" id="IPR021710">
    <property type="entry name" value="DUF3293"/>
</dbReference>
<proteinExistence type="predicted"/>
<sequence length="130" mass="14639">MPFHPAYLETLFRLQTPPRRWPERFAIISAYATTGEVWSPEQNESADHRLAALLTQRSPWTHRLVGFSPTTDHAEPSWAVELPLSEARAIGADFAQDAIYFVHVDELRVVSCGDPSSQIVGPFRERIVGP</sequence>
<name>A0ABU9EGW0_9BACT</name>
<dbReference type="Pfam" id="PF11697">
    <property type="entry name" value="DUF3293"/>
    <property type="match status" value="1"/>
</dbReference>
<reference evidence="1 2" key="1">
    <citation type="submission" date="2024-02" db="EMBL/GenBank/DDBJ databases">
        <title>A novel Gemmatimonadota bacterium.</title>
        <authorList>
            <person name="Du Z.-J."/>
            <person name="Ye Y.-Q."/>
        </authorList>
    </citation>
    <scope>NUCLEOTIDE SEQUENCE [LARGE SCALE GENOMIC DNA]</scope>
    <source>
        <strain evidence="1 2">DH-20</strain>
    </source>
</reference>
<evidence type="ECO:0000313" key="2">
    <source>
        <dbReference type="Proteomes" id="UP001484239"/>
    </source>
</evidence>
<protein>
    <submittedName>
        <fullName evidence="1">DUF3293 domain-containing protein</fullName>
    </submittedName>
</protein>
<dbReference type="EMBL" id="JBBHLI010000014">
    <property type="protein sequence ID" value="MEK9502730.1"/>
    <property type="molecule type" value="Genomic_DNA"/>
</dbReference>